<organism evidence="1">
    <name type="scientific">Siphoviridae sp. ctzpQ31</name>
    <dbReference type="NCBI Taxonomy" id="2823613"/>
    <lineage>
        <taxon>Viruses</taxon>
        <taxon>Duplodnaviria</taxon>
        <taxon>Heunggongvirae</taxon>
        <taxon>Uroviricota</taxon>
        <taxon>Caudoviricetes</taxon>
    </lineage>
</organism>
<protein>
    <submittedName>
        <fullName evidence="1">Uncharacterized protein</fullName>
    </submittedName>
</protein>
<name>A0A8S5L8B5_9CAUD</name>
<evidence type="ECO:0000313" key="1">
    <source>
        <dbReference type="EMBL" id="DAD66156.1"/>
    </source>
</evidence>
<sequence length="39" mass="4938">MRILRQIDRRTDRYYDLILCNYMMNPPSKCCWLYVNFMT</sequence>
<dbReference type="EMBL" id="BK014654">
    <property type="protein sequence ID" value="DAD66156.1"/>
    <property type="molecule type" value="Genomic_DNA"/>
</dbReference>
<accession>A0A8S5L8B5</accession>
<reference evidence="1" key="1">
    <citation type="journal article" date="2021" name="Proc. Natl. Acad. Sci. U.S.A.">
        <title>A Catalog of Tens of Thousands of Viruses from Human Metagenomes Reveals Hidden Associations with Chronic Diseases.</title>
        <authorList>
            <person name="Tisza M.J."/>
            <person name="Buck C.B."/>
        </authorList>
    </citation>
    <scope>NUCLEOTIDE SEQUENCE</scope>
    <source>
        <strain evidence="1">CtzpQ31</strain>
    </source>
</reference>
<proteinExistence type="predicted"/>